<dbReference type="PANTHER" id="PTHR14453">
    <property type="entry name" value="PARP/ZINC FINGER CCCH TYPE DOMAIN CONTAINING PROTEIN"/>
    <property type="match status" value="1"/>
</dbReference>
<protein>
    <recommendedName>
        <fullName evidence="6">Poly [ADP-ribose] polymerase</fullName>
        <shortName evidence="6">PARP</shortName>
        <ecNumber evidence="6">2.4.2.-</ecNumber>
    </recommendedName>
</protein>
<keyword evidence="5" id="KW-0539">Nucleus</keyword>
<dbReference type="Pfam" id="PF02825">
    <property type="entry name" value="WWE"/>
    <property type="match status" value="1"/>
</dbReference>
<dbReference type="InterPro" id="IPR052056">
    <property type="entry name" value="Mono-ARTD/PARP"/>
</dbReference>
<accession>A0A8J4PQI9</accession>
<dbReference type="Gene3D" id="3.40.220.10">
    <property type="entry name" value="Leucine Aminopeptidase, subunit E, domain 1"/>
    <property type="match status" value="1"/>
</dbReference>
<dbReference type="InterPro" id="IPR043472">
    <property type="entry name" value="Macro_dom-like"/>
</dbReference>
<name>A0A8J4PQI9_9MYCE</name>
<dbReference type="EC" id="2.4.2.-" evidence="6"/>
<dbReference type="SUPFAM" id="SSF57850">
    <property type="entry name" value="RING/U-box"/>
    <property type="match status" value="1"/>
</dbReference>
<dbReference type="GO" id="GO:0010629">
    <property type="term" value="P:negative regulation of gene expression"/>
    <property type="evidence" value="ECO:0007669"/>
    <property type="project" value="TreeGrafter"/>
</dbReference>
<dbReference type="InterPro" id="IPR037197">
    <property type="entry name" value="WWE_dom_sf"/>
</dbReference>
<dbReference type="InterPro" id="IPR002589">
    <property type="entry name" value="Macro_dom"/>
</dbReference>
<dbReference type="GO" id="GO:0003950">
    <property type="term" value="F:NAD+ poly-ADP-ribosyltransferase activity"/>
    <property type="evidence" value="ECO:0007669"/>
    <property type="project" value="UniProtKB-UniRule"/>
</dbReference>
<dbReference type="InterPro" id="IPR004170">
    <property type="entry name" value="WWE_dom"/>
</dbReference>
<keyword evidence="11" id="KW-1185">Reference proteome</keyword>
<dbReference type="EMBL" id="AJWJ01000388">
    <property type="protein sequence ID" value="KAF2071317.1"/>
    <property type="molecule type" value="Genomic_DNA"/>
</dbReference>
<dbReference type="Gene3D" id="3.90.228.10">
    <property type="match status" value="1"/>
</dbReference>
<dbReference type="InterPro" id="IPR012317">
    <property type="entry name" value="Poly(ADP-ribose)pol_cat_dom"/>
</dbReference>
<evidence type="ECO:0000256" key="1">
    <source>
        <dbReference type="ARBA" id="ARBA00004123"/>
    </source>
</evidence>
<keyword evidence="4 6" id="KW-0520">NAD</keyword>
<dbReference type="PROSITE" id="PS51059">
    <property type="entry name" value="PARP_CATALYTIC"/>
    <property type="match status" value="1"/>
</dbReference>
<dbReference type="GO" id="GO:0070212">
    <property type="term" value="P:protein poly-ADP-ribosylation"/>
    <property type="evidence" value="ECO:0007669"/>
    <property type="project" value="TreeGrafter"/>
</dbReference>
<proteinExistence type="predicted"/>
<dbReference type="SUPFAM" id="SSF52949">
    <property type="entry name" value="Macro domain-like"/>
    <property type="match status" value="1"/>
</dbReference>
<comment type="subcellular location">
    <subcellularLocation>
        <location evidence="1">Nucleus</location>
    </subcellularLocation>
</comment>
<evidence type="ECO:0000256" key="2">
    <source>
        <dbReference type="ARBA" id="ARBA00022676"/>
    </source>
</evidence>
<dbReference type="Pfam" id="PF01661">
    <property type="entry name" value="Macro"/>
    <property type="match status" value="1"/>
</dbReference>
<dbReference type="PROSITE" id="PS50918">
    <property type="entry name" value="WWE"/>
    <property type="match status" value="1"/>
</dbReference>
<gene>
    <name evidence="10" type="ORF">CYY_007367</name>
</gene>
<evidence type="ECO:0000313" key="11">
    <source>
        <dbReference type="Proteomes" id="UP000695562"/>
    </source>
</evidence>
<evidence type="ECO:0000256" key="5">
    <source>
        <dbReference type="ARBA" id="ARBA00023242"/>
    </source>
</evidence>
<evidence type="ECO:0000256" key="4">
    <source>
        <dbReference type="ARBA" id="ARBA00023027"/>
    </source>
</evidence>
<dbReference type="Pfam" id="PF00644">
    <property type="entry name" value="PARP"/>
    <property type="match status" value="1"/>
</dbReference>
<reference evidence="10" key="1">
    <citation type="submission" date="2020-01" db="EMBL/GenBank/DDBJ databases">
        <title>Development of genomics and gene disruption for Polysphondylium violaceum indicates a role for the polyketide synthase stlB in stalk morphogenesis.</title>
        <authorList>
            <person name="Narita B."/>
            <person name="Kawabe Y."/>
            <person name="Kin K."/>
            <person name="Saito T."/>
            <person name="Gibbs R."/>
            <person name="Kuspa A."/>
            <person name="Muzny D."/>
            <person name="Queller D."/>
            <person name="Richards S."/>
            <person name="Strassman J."/>
            <person name="Sucgang R."/>
            <person name="Worley K."/>
            <person name="Schaap P."/>
        </authorList>
    </citation>
    <scope>NUCLEOTIDE SEQUENCE</scope>
    <source>
        <strain evidence="10">QSvi11</strain>
    </source>
</reference>
<dbReference type="GO" id="GO:1990404">
    <property type="term" value="F:NAD+-protein mono-ADP-ribosyltransferase activity"/>
    <property type="evidence" value="ECO:0007669"/>
    <property type="project" value="TreeGrafter"/>
</dbReference>
<sequence>MSSLEIFFTDDAPKSLVDSISFSIFKDPLLVPCSGRTYSKSTLIGCNGVEPMVKKPFKLEECIAVKDKEEELDSFFENQINGVIKTVKKNPTIDELVKLLQLYPLLCEPGESRDCCLNGQRNIKEVLEDKEIVEKFMSPIHVREPSLVKSWKQLINFKEPVQQQPSLSNSTSSFTNNGFRTNSKKIQFLINNRKEELSKIEELYQINITRDSSLAIQCVTVVDLIKDQIETAINTLVQDWCEETIFKSAHTKLCEAIQKKIEARNKHLRDVCVKVDLIPSFEDGSSDMSFSIYGVTTAVQNEFQTIKKSVDPYSSTPTCNYASIKGFAQDPELLALLDKNSAILVDEFGTYHLHTKKQSEWDTINNFISNKVGKANMANQVPASPDVAAKQDNTDESKLVSSLGNLHLSPKKHHHQKQNKALDKDSPLTCKKGDLEYIKAYLLPKWVEKTSNTSVCVLSKEGSMALDKSLPDDVLQMIKADISHIFGAKSFIKLPYSSILFRDMIIEKARSKKCWLKWSDKFCVTPSYWVSHKKEDKEFKKKKNYKDGGKDNNKDSKDMLLFTIIGNEKDNVFEVKRYIEDLKKNYQEIVLNEEQKKIRVDWKQFQNKERNIFFDKGIIKIEAISQELLKESIKLVKTQLGDLTKYNKTLSYEEYEIEYLRKKEIITNLQIQYPNAHISLLGKKAISIDSSKKEVFEILNNIKLSLNNFVMVEVDLTDKDLQPKVKLLSKVVLQKAKFEKDDDVIVIVNSLKNNDKHIDLTKIQICGCDAGEVEKKKREFILAKDSIHCEDYIPANIKDVINVLRNQKDKIAAIEEQFNSTISSAIGVVRIASENKATCQLVENELQALVSQKPNDSKIVSVTKFLWFKFSNSIKPIEAKAKDLGIRFHINVSENIVTLGGDPEKVKLIYQELLEKKQDIEKLIQNKQITIDRMTHDLLFHYKKLGELQKKTYALVKLHINDVTNSLVFSNGKKIVIKHGDITLQKTDAIVNPCNSKLFNAGGAARHIEKAAGPEFKQACQDFIDKNGEIKVGLSLGGVQFKLGNSFIINTVGPNTNIPEENTHKEQLLINSVVNSVVFAEKLGCKTLALPAISSGIFGYNIKDSASVLLKAAFKALSESKTFEEVHFVDLNETIVGELDNQLTLLFKPQDNKPINTNNSITLNNYVSIKRQMDHYWTWRENDGSDNPYDEDQCYQIEDAYNKRLPSVVVTGDRGQVKNGQIYEVFFPDYNNPKTWYQLNTVVKYNKRLVQRKPKVDVPAKPTSSLPVLSHLVEQMTGRKPQPLPQAPYTLVKGQKKTDNETFVINVSGFADNVKNFETELAKLVSSQSFKETLPKLGLSPQMIDEIKKESQKIGVSITSQDDGSFTLKGIKENVFEIKSLFYEKSNSYGAIQYPTGWDKTNKKGLIQLSNTSQEFADIQNRIRQTLPNARVHQVKIVQNDSAFNDYHYNKKKLELKLGRDSEILLFHGTRNTSPDTICYSDECFDSRYSNENCLWGTGSYFAVNASYSLGYSYNNTANGMKEFFLAKVLIGDTIQLPENKSLRYPPSKENSLSKYDSVKGHREGSDIYIIYGNGFSYPYYLISYTAN</sequence>
<feature type="domain" description="Macro" evidence="9">
    <location>
        <begin position="962"/>
        <end position="1147"/>
    </location>
</feature>
<evidence type="ECO:0000256" key="6">
    <source>
        <dbReference type="RuleBase" id="RU362114"/>
    </source>
</evidence>
<evidence type="ECO:0000259" key="9">
    <source>
        <dbReference type="PROSITE" id="PS51154"/>
    </source>
</evidence>
<keyword evidence="3 6" id="KW-0808">Transferase</keyword>
<evidence type="ECO:0000259" key="7">
    <source>
        <dbReference type="PROSITE" id="PS50918"/>
    </source>
</evidence>
<evidence type="ECO:0000256" key="3">
    <source>
        <dbReference type="ARBA" id="ARBA00022679"/>
    </source>
</evidence>
<dbReference type="SUPFAM" id="SSF56399">
    <property type="entry name" value="ADP-ribosylation"/>
    <property type="match status" value="1"/>
</dbReference>
<dbReference type="GO" id="GO:0003714">
    <property type="term" value="F:transcription corepressor activity"/>
    <property type="evidence" value="ECO:0007669"/>
    <property type="project" value="TreeGrafter"/>
</dbReference>
<dbReference type="GO" id="GO:0005634">
    <property type="term" value="C:nucleus"/>
    <property type="evidence" value="ECO:0007669"/>
    <property type="project" value="UniProtKB-SubCell"/>
</dbReference>
<dbReference type="PROSITE" id="PS51154">
    <property type="entry name" value="MACRO"/>
    <property type="match status" value="1"/>
</dbReference>
<dbReference type="OrthoDB" id="21260at2759"/>
<dbReference type="SUPFAM" id="SSF117839">
    <property type="entry name" value="WWE domain"/>
    <property type="match status" value="1"/>
</dbReference>
<feature type="domain" description="PARP catalytic" evidence="8">
    <location>
        <begin position="1392"/>
        <end position="1588"/>
    </location>
</feature>
<evidence type="ECO:0000259" key="8">
    <source>
        <dbReference type="PROSITE" id="PS51059"/>
    </source>
</evidence>
<comment type="caution">
    <text evidence="10">The sequence shown here is derived from an EMBL/GenBank/DDBJ whole genome shotgun (WGS) entry which is preliminary data.</text>
</comment>
<dbReference type="SMART" id="SM00506">
    <property type="entry name" value="A1pp"/>
    <property type="match status" value="1"/>
</dbReference>
<dbReference type="Proteomes" id="UP000695562">
    <property type="component" value="Unassembled WGS sequence"/>
</dbReference>
<dbReference type="GO" id="GO:0005737">
    <property type="term" value="C:cytoplasm"/>
    <property type="evidence" value="ECO:0007669"/>
    <property type="project" value="TreeGrafter"/>
</dbReference>
<feature type="domain" description="WWE" evidence="7">
    <location>
        <begin position="1162"/>
        <end position="1252"/>
    </location>
</feature>
<dbReference type="PANTHER" id="PTHR14453:SF102">
    <property type="entry name" value="PROTEIN MONO-ADP-RIBOSYLTRANSFERASE PARP14-LIKE"/>
    <property type="match status" value="1"/>
</dbReference>
<evidence type="ECO:0000313" key="10">
    <source>
        <dbReference type="EMBL" id="KAF2071317.1"/>
    </source>
</evidence>
<organism evidence="10 11">
    <name type="scientific">Polysphondylium violaceum</name>
    <dbReference type="NCBI Taxonomy" id="133409"/>
    <lineage>
        <taxon>Eukaryota</taxon>
        <taxon>Amoebozoa</taxon>
        <taxon>Evosea</taxon>
        <taxon>Eumycetozoa</taxon>
        <taxon>Dictyostelia</taxon>
        <taxon>Dictyosteliales</taxon>
        <taxon>Dictyosteliaceae</taxon>
        <taxon>Polysphondylium</taxon>
    </lineage>
</organism>
<keyword evidence="2 6" id="KW-0328">Glycosyltransferase</keyword>